<name>A0A1I7WGY3_HETBA</name>
<protein>
    <submittedName>
        <fullName evidence="3">Uncharacterized protein</fullName>
    </submittedName>
</protein>
<evidence type="ECO:0000313" key="3">
    <source>
        <dbReference type="WBParaSite" id="Hba_04227"/>
    </source>
</evidence>
<accession>A0A1I7WGY3</accession>
<reference evidence="3" key="1">
    <citation type="submission" date="2016-11" db="UniProtKB">
        <authorList>
            <consortium name="WormBaseParasite"/>
        </authorList>
    </citation>
    <scope>IDENTIFICATION</scope>
</reference>
<keyword evidence="1" id="KW-1133">Transmembrane helix</keyword>
<feature type="transmembrane region" description="Helical" evidence="1">
    <location>
        <begin position="76"/>
        <end position="97"/>
    </location>
</feature>
<proteinExistence type="predicted"/>
<organism evidence="2 3">
    <name type="scientific">Heterorhabditis bacteriophora</name>
    <name type="common">Entomopathogenic nematode worm</name>
    <dbReference type="NCBI Taxonomy" id="37862"/>
    <lineage>
        <taxon>Eukaryota</taxon>
        <taxon>Metazoa</taxon>
        <taxon>Ecdysozoa</taxon>
        <taxon>Nematoda</taxon>
        <taxon>Chromadorea</taxon>
        <taxon>Rhabditida</taxon>
        <taxon>Rhabditina</taxon>
        <taxon>Rhabditomorpha</taxon>
        <taxon>Strongyloidea</taxon>
        <taxon>Heterorhabditidae</taxon>
        <taxon>Heterorhabditis</taxon>
    </lineage>
</organism>
<sequence length="99" mass="11447">MHVLFKQINKNVIIKYKLVLLNTNFMTRHYAKNLYISYCNDVTIFKEALPIGRKTSNFLIVYSNISLILNKLSLGVISHNEIIILLVLPILPSYVLLKL</sequence>
<evidence type="ECO:0000256" key="1">
    <source>
        <dbReference type="SAM" id="Phobius"/>
    </source>
</evidence>
<keyword evidence="1" id="KW-0472">Membrane</keyword>
<keyword evidence="2" id="KW-1185">Reference proteome</keyword>
<evidence type="ECO:0000313" key="2">
    <source>
        <dbReference type="Proteomes" id="UP000095283"/>
    </source>
</evidence>
<dbReference type="AlphaFoldDB" id="A0A1I7WGY3"/>
<dbReference type="Proteomes" id="UP000095283">
    <property type="component" value="Unplaced"/>
</dbReference>
<dbReference type="WBParaSite" id="Hba_04227">
    <property type="protein sequence ID" value="Hba_04227"/>
    <property type="gene ID" value="Hba_04227"/>
</dbReference>
<keyword evidence="1" id="KW-0812">Transmembrane</keyword>